<gene>
    <name evidence="1" type="ORF">HPB48_021376</name>
</gene>
<proteinExistence type="predicted"/>
<evidence type="ECO:0000313" key="2">
    <source>
        <dbReference type="Proteomes" id="UP000821853"/>
    </source>
</evidence>
<reference evidence="1 2" key="1">
    <citation type="journal article" date="2020" name="Cell">
        <title>Large-Scale Comparative Analyses of Tick Genomes Elucidate Their Genetic Diversity and Vector Capacities.</title>
        <authorList>
            <consortium name="Tick Genome and Microbiome Consortium (TIGMIC)"/>
            <person name="Jia N."/>
            <person name="Wang J."/>
            <person name="Shi W."/>
            <person name="Du L."/>
            <person name="Sun Y."/>
            <person name="Zhan W."/>
            <person name="Jiang J.F."/>
            <person name="Wang Q."/>
            <person name="Zhang B."/>
            <person name="Ji P."/>
            <person name="Bell-Sakyi L."/>
            <person name="Cui X.M."/>
            <person name="Yuan T.T."/>
            <person name="Jiang B.G."/>
            <person name="Yang W.F."/>
            <person name="Lam T.T."/>
            <person name="Chang Q.C."/>
            <person name="Ding S.J."/>
            <person name="Wang X.J."/>
            <person name="Zhu J.G."/>
            <person name="Ruan X.D."/>
            <person name="Zhao L."/>
            <person name="Wei J.T."/>
            <person name="Ye R.Z."/>
            <person name="Que T.C."/>
            <person name="Du C.H."/>
            <person name="Zhou Y.H."/>
            <person name="Cheng J.X."/>
            <person name="Dai P.F."/>
            <person name="Guo W.B."/>
            <person name="Han X.H."/>
            <person name="Huang E.J."/>
            <person name="Li L.F."/>
            <person name="Wei W."/>
            <person name="Gao Y.C."/>
            <person name="Liu J.Z."/>
            <person name="Shao H.Z."/>
            <person name="Wang X."/>
            <person name="Wang C.C."/>
            <person name="Yang T.C."/>
            <person name="Huo Q.B."/>
            <person name="Li W."/>
            <person name="Chen H.Y."/>
            <person name="Chen S.E."/>
            <person name="Zhou L.G."/>
            <person name="Ni X.B."/>
            <person name="Tian J.H."/>
            <person name="Sheng Y."/>
            <person name="Liu T."/>
            <person name="Pan Y.S."/>
            <person name="Xia L.Y."/>
            <person name="Li J."/>
            <person name="Zhao F."/>
            <person name="Cao W.C."/>
        </authorList>
    </citation>
    <scope>NUCLEOTIDE SEQUENCE [LARGE SCALE GENOMIC DNA]</scope>
    <source>
        <strain evidence="1">HaeL-2018</strain>
    </source>
</reference>
<comment type="caution">
    <text evidence="1">The sequence shown here is derived from an EMBL/GenBank/DDBJ whole genome shotgun (WGS) entry which is preliminary data.</text>
</comment>
<keyword evidence="2" id="KW-1185">Reference proteome</keyword>
<organism evidence="1 2">
    <name type="scientific">Haemaphysalis longicornis</name>
    <name type="common">Bush tick</name>
    <dbReference type="NCBI Taxonomy" id="44386"/>
    <lineage>
        <taxon>Eukaryota</taxon>
        <taxon>Metazoa</taxon>
        <taxon>Ecdysozoa</taxon>
        <taxon>Arthropoda</taxon>
        <taxon>Chelicerata</taxon>
        <taxon>Arachnida</taxon>
        <taxon>Acari</taxon>
        <taxon>Parasitiformes</taxon>
        <taxon>Ixodida</taxon>
        <taxon>Ixodoidea</taxon>
        <taxon>Ixodidae</taxon>
        <taxon>Haemaphysalinae</taxon>
        <taxon>Haemaphysalis</taxon>
    </lineage>
</organism>
<dbReference type="EMBL" id="JABSTR010000003">
    <property type="protein sequence ID" value="KAH9365857.1"/>
    <property type="molecule type" value="Genomic_DNA"/>
</dbReference>
<protein>
    <submittedName>
        <fullName evidence="1">Uncharacterized protein</fullName>
    </submittedName>
</protein>
<dbReference type="VEuPathDB" id="VectorBase:HLOH_063179"/>
<evidence type="ECO:0000313" key="1">
    <source>
        <dbReference type="EMBL" id="KAH9365857.1"/>
    </source>
</evidence>
<accession>A0A9J6FUA5</accession>
<sequence>MWKCPHIGTNPKEHSAYLLIIDNEVQWEGALHSSTAEDQQSLLRITREATDSHGVGRALARKKT</sequence>
<dbReference type="AlphaFoldDB" id="A0A9J6FUA5"/>
<name>A0A9J6FUA5_HAELO</name>
<dbReference type="Proteomes" id="UP000821853">
    <property type="component" value="Unassembled WGS sequence"/>
</dbReference>